<evidence type="ECO:0000313" key="2">
    <source>
        <dbReference type="EMBL" id="KYQ52569.1"/>
    </source>
</evidence>
<feature type="compositionally biased region" description="Basic and acidic residues" evidence="1">
    <location>
        <begin position="298"/>
        <end position="316"/>
    </location>
</feature>
<feature type="compositionally biased region" description="Polar residues" evidence="1">
    <location>
        <begin position="285"/>
        <end position="297"/>
    </location>
</feature>
<feature type="compositionally biased region" description="Basic and acidic residues" evidence="1">
    <location>
        <begin position="193"/>
        <end position="221"/>
    </location>
</feature>
<gene>
    <name evidence="2" type="ORF">ALC60_08285</name>
</gene>
<feature type="compositionally biased region" description="Polar residues" evidence="1">
    <location>
        <begin position="317"/>
        <end position="332"/>
    </location>
</feature>
<sequence length="365" mass="41648">MLRSKLGQTMLKLTDYFLWILEKCTEWSLPRQNIEDEKDSEKTELVRPLPWLLFLPSLMILRIIRLIVNIGASLLNYPMITPSKMIRLVQKSRRYLHDAMKKDKKERCELKDKRSSMYKGKKALIRSIRLTLSSLSCLDTPKPSPSPPPTKICISVNLDPDSVTTTSEEKLKEKSEEKSVTESMDSTSTSEHSTSESEKHEKEEKEKEQKETLKEKIDRLALENSEDDESFKPDEYSSSDVDSIDDESSDGNVSPNEIRDIVEAKNTVAFKKKVTMEQFLEVERTSTSVSEQKSIESTCEKRSSAKESRDKVEEHFATSQRIDSSECCTSDRSSQEGDLTFYSPISSDSDSDAPKEPSVSTVQRK</sequence>
<feature type="region of interest" description="Disordered" evidence="1">
    <location>
        <begin position="136"/>
        <end position="258"/>
    </location>
</feature>
<dbReference type="Proteomes" id="UP000075809">
    <property type="component" value="Unassembled WGS sequence"/>
</dbReference>
<dbReference type="STRING" id="64791.A0A151WXA7"/>
<dbReference type="InterPro" id="IPR018247">
    <property type="entry name" value="EF_Hand_1_Ca_BS"/>
</dbReference>
<feature type="region of interest" description="Disordered" evidence="1">
    <location>
        <begin position="282"/>
        <end position="365"/>
    </location>
</feature>
<dbReference type="Pfam" id="PF16091">
    <property type="entry name" value="DUF4820"/>
    <property type="match status" value="1"/>
</dbReference>
<keyword evidence="3" id="KW-1185">Reference proteome</keyword>
<accession>A0A151WXA7</accession>
<dbReference type="InterPro" id="IPR032150">
    <property type="entry name" value="DUF4820"/>
</dbReference>
<evidence type="ECO:0000313" key="3">
    <source>
        <dbReference type="Proteomes" id="UP000075809"/>
    </source>
</evidence>
<proteinExistence type="predicted"/>
<feature type="compositionally biased region" description="Basic and acidic residues" evidence="1">
    <location>
        <begin position="167"/>
        <end position="180"/>
    </location>
</feature>
<dbReference type="AlphaFoldDB" id="A0A151WXA7"/>
<dbReference type="EMBL" id="KQ982665">
    <property type="protein sequence ID" value="KYQ52569.1"/>
    <property type="molecule type" value="Genomic_DNA"/>
</dbReference>
<dbReference type="PROSITE" id="PS00018">
    <property type="entry name" value="EF_HAND_1"/>
    <property type="match status" value="1"/>
</dbReference>
<protein>
    <submittedName>
        <fullName evidence="2">Uncharacterized protein</fullName>
    </submittedName>
</protein>
<feature type="compositionally biased region" description="Low complexity" evidence="1">
    <location>
        <begin position="181"/>
        <end position="192"/>
    </location>
</feature>
<reference evidence="2 3" key="1">
    <citation type="submission" date="2015-09" db="EMBL/GenBank/DDBJ databases">
        <title>Trachymyrmex zeteki WGS genome.</title>
        <authorList>
            <person name="Nygaard S."/>
            <person name="Hu H."/>
            <person name="Boomsma J."/>
            <person name="Zhang G."/>
        </authorList>
    </citation>
    <scope>NUCLEOTIDE SEQUENCE [LARGE SCALE GENOMIC DNA]</scope>
    <source>
        <strain evidence="2">Tzet28-1</strain>
        <tissue evidence="2">Whole body</tissue>
    </source>
</reference>
<evidence type="ECO:0000256" key="1">
    <source>
        <dbReference type="SAM" id="MobiDB-lite"/>
    </source>
</evidence>
<name>A0A151WXA7_9HYME</name>
<organism evidence="2 3">
    <name type="scientific">Mycetomoellerius zeteki</name>
    <dbReference type="NCBI Taxonomy" id="64791"/>
    <lineage>
        <taxon>Eukaryota</taxon>
        <taxon>Metazoa</taxon>
        <taxon>Ecdysozoa</taxon>
        <taxon>Arthropoda</taxon>
        <taxon>Hexapoda</taxon>
        <taxon>Insecta</taxon>
        <taxon>Pterygota</taxon>
        <taxon>Neoptera</taxon>
        <taxon>Endopterygota</taxon>
        <taxon>Hymenoptera</taxon>
        <taxon>Apocrita</taxon>
        <taxon>Aculeata</taxon>
        <taxon>Formicoidea</taxon>
        <taxon>Formicidae</taxon>
        <taxon>Myrmicinae</taxon>
        <taxon>Mycetomoellerius</taxon>
    </lineage>
</organism>